<feature type="signal peptide" evidence="1">
    <location>
        <begin position="1"/>
        <end position="19"/>
    </location>
</feature>
<sequence length="208" mass="23322">MMKATWMLPILFLSPQIFAEESPQKRSAFAVDKLTLAAGYSKAYNSKNQRYGTVDSSYHYDNSGTAYNLNILFAKTLAEEYQPYLDYALLEHSDRNIHLFTAGIRHDFMFDHDALFLHLSGGIGLAYADWKETPVAGFDIESKSATSLSGSVSAGLTYQFSELIGLDFSTRYDVYDLNLNVTDYDGRDTMKDFGSLSVMLGIVMQFGQ</sequence>
<organism evidence="2 3">
    <name type="scientific">Shewanella surugensis</name>
    <dbReference type="NCBI Taxonomy" id="212020"/>
    <lineage>
        <taxon>Bacteria</taxon>
        <taxon>Pseudomonadati</taxon>
        <taxon>Pseudomonadota</taxon>
        <taxon>Gammaproteobacteria</taxon>
        <taxon>Alteromonadales</taxon>
        <taxon>Shewanellaceae</taxon>
        <taxon>Shewanella</taxon>
    </lineage>
</organism>
<evidence type="ECO:0000313" key="2">
    <source>
        <dbReference type="EMBL" id="MCL1123461.1"/>
    </source>
</evidence>
<feature type="chain" id="PRO_5045445843" description="Outer membrane protein beta-barrel domain-containing protein" evidence="1">
    <location>
        <begin position="20"/>
        <end position="208"/>
    </location>
</feature>
<accession>A0ABT0L708</accession>
<dbReference type="Gene3D" id="2.40.160.20">
    <property type="match status" value="1"/>
</dbReference>
<keyword evidence="1" id="KW-0732">Signal</keyword>
<dbReference type="Proteomes" id="UP001203423">
    <property type="component" value="Unassembled WGS sequence"/>
</dbReference>
<evidence type="ECO:0008006" key="4">
    <source>
        <dbReference type="Google" id="ProtNLM"/>
    </source>
</evidence>
<name>A0ABT0L708_9GAMM</name>
<dbReference type="EMBL" id="JAKIKS010000006">
    <property type="protein sequence ID" value="MCL1123461.1"/>
    <property type="molecule type" value="Genomic_DNA"/>
</dbReference>
<reference evidence="2 3" key="1">
    <citation type="submission" date="2022-01" db="EMBL/GenBank/DDBJ databases">
        <title>Whole genome-based taxonomy of the Shewanellaceae.</title>
        <authorList>
            <person name="Martin-Rodriguez A.J."/>
        </authorList>
    </citation>
    <scope>NUCLEOTIDE SEQUENCE [LARGE SCALE GENOMIC DNA]</scope>
    <source>
        <strain evidence="2 3">DSM 17177</strain>
    </source>
</reference>
<dbReference type="SUPFAM" id="SSF56925">
    <property type="entry name" value="OMPA-like"/>
    <property type="match status" value="1"/>
</dbReference>
<evidence type="ECO:0000256" key="1">
    <source>
        <dbReference type="SAM" id="SignalP"/>
    </source>
</evidence>
<dbReference type="RefSeq" id="WP_248938747.1">
    <property type="nucleotide sequence ID" value="NZ_JAKIKS010000006.1"/>
</dbReference>
<keyword evidence="3" id="KW-1185">Reference proteome</keyword>
<dbReference type="InterPro" id="IPR011250">
    <property type="entry name" value="OMP/PagP_B-barrel"/>
</dbReference>
<protein>
    <recommendedName>
        <fullName evidence="4">Outer membrane protein beta-barrel domain-containing protein</fullName>
    </recommendedName>
</protein>
<evidence type="ECO:0000313" key="3">
    <source>
        <dbReference type="Proteomes" id="UP001203423"/>
    </source>
</evidence>
<gene>
    <name evidence="2" type="ORF">L2764_02925</name>
</gene>
<comment type="caution">
    <text evidence="2">The sequence shown here is derived from an EMBL/GenBank/DDBJ whole genome shotgun (WGS) entry which is preliminary data.</text>
</comment>
<proteinExistence type="predicted"/>